<dbReference type="OrthoDB" id="557722at2759"/>
<dbReference type="AlphaFoldDB" id="A0A8J4C819"/>
<keyword evidence="3" id="KW-1185">Reference proteome</keyword>
<dbReference type="EMBL" id="BNCP01000009">
    <property type="protein sequence ID" value="GIL76545.1"/>
    <property type="molecule type" value="Genomic_DNA"/>
</dbReference>
<dbReference type="Proteomes" id="UP000747110">
    <property type="component" value="Unassembled WGS sequence"/>
</dbReference>
<gene>
    <name evidence="2" type="ORF">Vretifemale_6041</name>
</gene>
<proteinExistence type="predicted"/>
<reference evidence="2" key="1">
    <citation type="journal article" date="2021" name="Proc. Natl. Acad. Sci. U.S.A.">
        <title>Three genomes in the algal genus Volvox reveal the fate of a haploid sex-determining region after a transition to homothallism.</title>
        <authorList>
            <person name="Yamamoto K."/>
            <person name="Hamaji T."/>
            <person name="Kawai-Toyooka H."/>
            <person name="Matsuzaki R."/>
            <person name="Takahashi F."/>
            <person name="Nishimura Y."/>
            <person name="Kawachi M."/>
            <person name="Noguchi H."/>
            <person name="Minakuchi Y."/>
            <person name="Umen J.G."/>
            <person name="Toyoda A."/>
            <person name="Nozaki H."/>
        </authorList>
    </citation>
    <scope>NUCLEOTIDE SEQUENCE</scope>
    <source>
        <strain evidence="2">NIES-3786</strain>
    </source>
</reference>
<evidence type="ECO:0000313" key="2">
    <source>
        <dbReference type="EMBL" id="GIL76545.1"/>
    </source>
</evidence>
<sequence length="253" mass="26397">MQAANFANAVSAAVANAFQYVGRVATNVSQANRWERLSWLTQPSSAPVAGCPTLQARAPPPLASGGIATPEAPTSPAYVPSPFYARGPVVQNYLVPNATEAAGMAAAAATTDAAAAGTSAGPSAPPHTGHEDEDMGADEDPLDETPAPPPKRPRTASARTDTNGQEGQPREGKGAGKSKRGGQKGKNLAPKEGQVQKGHKGKDPMEFLGTFKCTRREFLHRKQKGICLRCGSDQHRVDTCPIMLAEDPKGKGH</sequence>
<comment type="caution">
    <text evidence="2">The sequence shown here is derived from an EMBL/GenBank/DDBJ whole genome shotgun (WGS) entry which is preliminary data.</text>
</comment>
<name>A0A8J4C819_9CHLO</name>
<feature type="region of interest" description="Disordered" evidence="1">
    <location>
        <begin position="115"/>
        <end position="204"/>
    </location>
</feature>
<evidence type="ECO:0000256" key="1">
    <source>
        <dbReference type="SAM" id="MobiDB-lite"/>
    </source>
</evidence>
<evidence type="ECO:0000313" key="3">
    <source>
        <dbReference type="Proteomes" id="UP000747110"/>
    </source>
</evidence>
<organism evidence="2 3">
    <name type="scientific">Volvox reticuliferus</name>
    <dbReference type="NCBI Taxonomy" id="1737510"/>
    <lineage>
        <taxon>Eukaryota</taxon>
        <taxon>Viridiplantae</taxon>
        <taxon>Chlorophyta</taxon>
        <taxon>core chlorophytes</taxon>
        <taxon>Chlorophyceae</taxon>
        <taxon>CS clade</taxon>
        <taxon>Chlamydomonadales</taxon>
        <taxon>Volvocaceae</taxon>
        <taxon>Volvox</taxon>
    </lineage>
</organism>
<feature type="compositionally biased region" description="Acidic residues" evidence="1">
    <location>
        <begin position="131"/>
        <end position="143"/>
    </location>
</feature>
<accession>A0A8J4C819</accession>
<protein>
    <submittedName>
        <fullName evidence="2">Uncharacterized protein</fullName>
    </submittedName>
</protein>